<proteinExistence type="predicted"/>
<dbReference type="Proteomes" id="UP000054988">
    <property type="component" value="Unassembled WGS sequence"/>
</dbReference>
<dbReference type="AlphaFoldDB" id="A0A0W0FDE8"/>
<accession>A0A0W0FDE8</accession>
<dbReference type="EMBL" id="LATX01002091">
    <property type="protein sequence ID" value="KTB34314.1"/>
    <property type="molecule type" value="Genomic_DNA"/>
</dbReference>
<protein>
    <submittedName>
        <fullName evidence="1">Uncharacterized protein</fullName>
    </submittedName>
</protein>
<sequence length="102" mass="11783">MSPSTIQEFMDIDHTRISTQGWLYSESVSTVKLLPLDEYQSSTPYVDSKITLRSHSLRVRLDTRRNLNKGIIDEESMFAEYEHEIINISPDSTELELAVFDT</sequence>
<gene>
    <name evidence="1" type="ORF">WG66_13106</name>
</gene>
<organism evidence="1 2">
    <name type="scientific">Moniliophthora roreri</name>
    <name type="common">Frosty pod rot fungus</name>
    <name type="synonym">Monilia roreri</name>
    <dbReference type="NCBI Taxonomy" id="221103"/>
    <lineage>
        <taxon>Eukaryota</taxon>
        <taxon>Fungi</taxon>
        <taxon>Dikarya</taxon>
        <taxon>Basidiomycota</taxon>
        <taxon>Agaricomycotina</taxon>
        <taxon>Agaricomycetes</taxon>
        <taxon>Agaricomycetidae</taxon>
        <taxon>Agaricales</taxon>
        <taxon>Marasmiineae</taxon>
        <taxon>Marasmiaceae</taxon>
        <taxon>Moniliophthora</taxon>
    </lineage>
</organism>
<comment type="caution">
    <text evidence="1">The sequence shown here is derived from an EMBL/GenBank/DDBJ whole genome shotgun (WGS) entry which is preliminary data.</text>
</comment>
<reference evidence="1 2" key="1">
    <citation type="submission" date="2015-12" db="EMBL/GenBank/DDBJ databases">
        <title>Draft genome sequence of Moniliophthora roreri, the causal agent of frosty pod rot of cacao.</title>
        <authorList>
            <person name="Aime M.C."/>
            <person name="Diaz-Valderrama J.R."/>
            <person name="Kijpornyongpan T."/>
            <person name="Phillips-Mora W."/>
        </authorList>
    </citation>
    <scope>NUCLEOTIDE SEQUENCE [LARGE SCALE GENOMIC DNA]</scope>
    <source>
        <strain evidence="1 2">MCA 2952</strain>
    </source>
</reference>
<evidence type="ECO:0000313" key="1">
    <source>
        <dbReference type="EMBL" id="KTB34314.1"/>
    </source>
</evidence>
<name>A0A0W0FDE8_MONRR</name>
<evidence type="ECO:0000313" key="2">
    <source>
        <dbReference type="Proteomes" id="UP000054988"/>
    </source>
</evidence>